<proteinExistence type="inferred from homology"/>
<feature type="transmembrane region" description="Helical" evidence="6">
    <location>
        <begin position="84"/>
        <end position="105"/>
    </location>
</feature>
<reference evidence="9 10" key="1">
    <citation type="submission" date="2020-07" db="EMBL/GenBank/DDBJ databases">
        <title>Sequencing the genomes of 1000 actinobacteria strains.</title>
        <authorList>
            <person name="Klenk H.-P."/>
        </authorList>
    </citation>
    <scope>NUCLEOTIDE SEQUENCE [LARGE SCALE GENOMIC DNA]</scope>
    <source>
        <strain evidence="9 10">DSM 24482</strain>
    </source>
</reference>
<dbReference type="GO" id="GO:0046677">
    <property type="term" value="P:response to antibiotic"/>
    <property type="evidence" value="ECO:0007669"/>
    <property type="project" value="UniProtKB-KW"/>
</dbReference>
<evidence type="ECO:0000256" key="6">
    <source>
        <dbReference type="RuleBase" id="RU361157"/>
    </source>
</evidence>
<comment type="caution">
    <text evidence="9">The sequence shown here is derived from an EMBL/GenBank/DDBJ whole genome shotgun (WGS) entry which is preliminary data.</text>
</comment>
<evidence type="ECO:0000256" key="3">
    <source>
        <dbReference type="ARBA" id="ARBA00022989"/>
    </source>
</evidence>
<dbReference type="PANTHER" id="PTHR43229:SF2">
    <property type="entry name" value="NODULATION PROTEIN J"/>
    <property type="match status" value="1"/>
</dbReference>
<dbReference type="Proteomes" id="UP000618382">
    <property type="component" value="Unassembled WGS sequence"/>
</dbReference>
<dbReference type="PANTHER" id="PTHR43229">
    <property type="entry name" value="NODULATION PROTEIN J"/>
    <property type="match status" value="1"/>
</dbReference>
<feature type="domain" description="ABC transmembrane type-2" evidence="7">
    <location>
        <begin position="48"/>
        <end position="286"/>
    </location>
</feature>
<keyword evidence="11" id="KW-1185">Reference proteome</keyword>
<dbReference type="GO" id="GO:0140359">
    <property type="term" value="F:ABC-type transporter activity"/>
    <property type="evidence" value="ECO:0007669"/>
    <property type="project" value="InterPro"/>
</dbReference>
<name>A0A7Y9JZP4_9CELL</name>
<evidence type="ECO:0000313" key="11">
    <source>
        <dbReference type="Proteomes" id="UP000618382"/>
    </source>
</evidence>
<organism evidence="9 10">
    <name type="scientific">Cellulomonas oligotrophica</name>
    <dbReference type="NCBI Taxonomy" id="931536"/>
    <lineage>
        <taxon>Bacteria</taxon>
        <taxon>Bacillati</taxon>
        <taxon>Actinomycetota</taxon>
        <taxon>Actinomycetes</taxon>
        <taxon>Micrococcales</taxon>
        <taxon>Cellulomonadaceae</taxon>
        <taxon>Cellulomonas</taxon>
    </lineage>
</organism>
<protein>
    <recommendedName>
        <fullName evidence="6">Transport permease protein</fullName>
    </recommendedName>
</protein>
<dbReference type="PIRSF" id="PIRSF006648">
    <property type="entry name" value="DrrB"/>
    <property type="match status" value="1"/>
</dbReference>
<evidence type="ECO:0000256" key="2">
    <source>
        <dbReference type="ARBA" id="ARBA00022692"/>
    </source>
</evidence>
<comment type="similarity">
    <text evidence="6">Belongs to the ABC-2 integral membrane protein family.</text>
</comment>
<evidence type="ECO:0000313" key="10">
    <source>
        <dbReference type="Proteomes" id="UP000577956"/>
    </source>
</evidence>
<dbReference type="Pfam" id="PF01061">
    <property type="entry name" value="ABC2_membrane"/>
    <property type="match status" value="1"/>
</dbReference>
<dbReference type="AlphaFoldDB" id="A0A7Y9JZP4"/>
<feature type="transmembrane region" description="Helical" evidence="6">
    <location>
        <begin position="166"/>
        <end position="188"/>
    </location>
</feature>
<feature type="transmembrane region" description="Helical" evidence="6">
    <location>
        <begin position="262"/>
        <end position="281"/>
    </location>
</feature>
<sequence length="288" mass="30792">MSTQTPTGTHAPTGTPAAANPMATLVRVAVDTHVVAKRNLIKIVRVPEILVSVLISPIMFVLLFAYVFGGAIDPGDGVPYREFLIPGIFAQTVVFGATFTGAGIADDMQKGIIDRFRSLPMSQSAVLAGRTASDVVYNVLSLVIMALTGLLVGWRVRGSLLDAAAAFALLLAFSYAVSWVMALVGVLVPSVEVINNASFIVIMPLTFVSNAFVPLESFPPLLRTVVEWNPVSTLTQACRELFGNVNPAAQVSDAWSMQNPGLYTLLCVVVMLLVFAPLATARYRRTAH</sequence>
<feature type="transmembrane region" description="Helical" evidence="6">
    <location>
        <begin position="49"/>
        <end position="72"/>
    </location>
</feature>
<dbReference type="InterPro" id="IPR051784">
    <property type="entry name" value="Nod_factor_ABC_transporter"/>
</dbReference>
<evidence type="ECO:0000256" key="5">
    <source>
        <dbReference type="ARBA" id="ARBA00023251"/>
    </source>
</evidence>
<dbReference type="InterPro" id="IPR000412">
    <property type="entry name" value="ABC_2_transport"/>
</dbReference>
<evidence type="ECO:0000313" key="8">
    <source>
        <dbReference type="EMBL" id="GIG32195.1"/>
    </source>
</evidence>
<evidence type="ECO:0000256" key="1">
    <source>
        <dbReference type="ARBA" id="ARBA00004141"/>
    </source>
</evidence>
<keyword evidence="4 6" id="KW-0472">Membrane</keyword>
<keyword evidence="3 6" id="KW-1133">Transmembrane helix</keyword>
<dbReference type="InterPro" id="IPR047817">
    <property type="entry name" value="ABC2_TM_bact-type"/>
</dbReference>
<keyword evidence="2 6" id="KW-0812">Transmembrane</keyword>
<keyword evidence="6" id="KW-1003">Cell membrane</keyword>
<reference evidence="8 11" key="2">
    <citation type="submission" date="2021-01" db="EMBL/GenBank/DDBJ databases">
        <title>Whole genome shotgun sequence of Cellulomonas oligotrophica NBRC 109435.</title>
        <authorList>
            <person name="Komaki H."/>
            <person name="Tamura T."/>
        </authorList>
    </citation>
    <scope>NUCLEOTIDE SEQUENCE [LARGE SCALE GENOMIC DNA]</scope>
    <source>
        <strain evidence="8 11">NBRC 109435</strain>
    </source>
</reference>
<dbReference type="InterPro" id="IPR013525">
    <property type="entry name" value="ABC2_TM"/>
</dbReference>
<feature type="transmembrane region" description="Helical" evidence="6">
    <location>
        <begin position="193"/>
        <end position="213"/>
    </location>
</feature>
<evidence type="ECO:0000313" key="9">
    <source>
        <dbReference type="EMBL" id="NYD87019.1"/>
    </source>
</evidence>
<comment type="subcellular location">
    <subcellularLocation>
        <location evidence="6">Cell membrane</location>
        <topology evidence="6">Multi-pass membrane protein</topology>
    </subcellularLocation>
    <subcellularLocation>
        <location evidence="1">Membrane</location>
        <topology evidence="1">Multi-pass membrane protein</topology>
    </subcellularLocation>
</comment>
<dbReference type="EMBL" id="BONN01000003">
    <property type="protein sequence ID" value="GIG32195.1"/>
    <property type="molecule type" value="Genomic_DNA"/>
</dbReference>
<gene>
    <name evidence="9" type="ORF">BKA21_002568</name>
    <name evidence="8" type="ORF">Col01nite_13540</name>
</gene>
<dbReference type="EMBL" id="JACCBK010000001">
    <property type="protein sequence ID" value="NYD87019.1"/>
    <property type="molecule type" value="Genomic_DNA"/>
</dbReference>
<accession>A0A7Y9JZP4</accession>
<keyword evidence="5" id="KW-0046">Antibiotic resistance</keyword>
<keyword evidence="6" id="KW-0813">Transport</keyword>
<dbReference type="Proteomes" id="UP000577956">
    <property type="component" value="Unassembled WGS sequence"/>
</dbReference>
<feature type="transmembrane region" description="Helical" evidence="6">
    <location>
        <begin position="135"/>
        <end position="154"/>
    </location>
</feature>
<evidence type="ECO:0000259" key="7">
    <source>
        <dbReference type="PROSITE" id="PS51012"/>
    </source>
</evidence>
<dbReference type="PROSITE" id="PS51012">
    <property type="entry name" value="ABC_TM2"/>
    <property type="match status" value="1"/>
</dbReference>
<dbReference type="GO" id="GO:0043190">
    <property type="term" value="C:ATP-binding cassette (ABC) transporter complex"/>
    <property type="evidence" value="ECO:0007669"/>
    <property type="project" value="InterPro"/>
</dbReference>
<evidence type="ECO:0000256" key="4">
    <source>
        <dbReference type="ARBA" id="ARBA00023136"/>
    </source>
</evidence>